<keyword evidence="7" id="KW-0472">Membrane</keyword>
<dbReference type="Proteomes" id="UP000515163">
    <property type="component" value="Unplaced"/>
</dbReference>
<feature type="domain" description="CUB" evidence="9">
    <location>
        <begin position="25"/>
        <end position="147"/>
    </location>
</feature>
<dbReference type="Gene3D" id="2.60.120.290">
    <property type="entry name" value="Spermadhesin, CUB domain"/>
    <property type="match status" value="4"/>
</dbReference>
<dbReference type="PANTHER" id="PTHR24251">
    <property type="entry name" value="OVOCHYMASE-RELATED"/>
    <property type="match status" value="1"/>
</dbReference>
<evidence type="ECO:0000256" key="4">
    <source>
        <dbReference type="ARBA" id="ARBA00023180"/>
    </source>
</evidence>
<dbReference type="InParanoid" id="A0A6P8JBC4"/>
<feature type="signal peptide" evidence="8">
    <location>
        <begin position="1"/>
        <end position="22"/>
    </location>
</feature>
<dbReference type="Pfam" id="PF00431">
    <property type="entry name" value="CUB"/>
    <property type="match status" value="4"/>
</dbReference>
<dbReference type="FunFam" id="2.60.120.290:FF:000005">
    <property type="entry name" value="Procollagen C-endopeptidase enhancer 1"/>
    <property type="match status" value="2"/>
</dbReference>
<feature type="compositionally biased region" description="Polar residues" evidence="6">
    <location>
        <begin position="816"/>
        <end position="840"/>
    </location>
</feature>
<keyword evidence="7" id="KW-1133">Transmembrane helix</keyword>
<comment type="caution">
    <text evidence="5">Lacks conserved residue(s) required for the propagation of feature annotation.</text>
</comment>
<dbReference type="GeneID" id="116307837"/>
<dbReference type="PROSITE" id="PS01180">
    <property type="entry name" value="CUB"/>
    <property type="match status" value="4"/>
</dbReference>
<dbReference type="CDD" id="cd00041">
    <property type="entry name" value="CUB"/>
    <property type="match status" value="4"/>
</dbReference>
<dbReference type="AlphaFoldDB" id="A0A6P8JBC4"/>
<feature type="domain" description="CUB" evidence="9">
    <location>
        <begin position="511"/>
        <end position="637"/>
    </location>
</feature>
<dbReference type="SMART" id="SM00042">
    <property type="entry name" value="CUB"/>
    <property type="match status" value="4"/>
</dbReference>
<feature type="compositionally biased region" description="Polar residues" evidence="6">
    <location>
        <begin position="867"/>
        <end position="882"/>
    </location>
</feature>
<feature type="compositionally biased region" description="Pro residues" evidence="6">
    <location>
        <begin position="433"/>
        <end position="446"/>
    </location>
</feature>
<dbReference type="PROSITE" id="PS51257">
    <property type="entry name" value="PROKAR_LIPOPROTEIN"/>
    <property type="match status" value="1"/>
</dbReference>
<feature type="transmembrane region" description="Helical" evidence="7">
    <location>
        <begin position="778"/>
        <end position="802"/>
    </location>
</feature>
<evidence type="ECO:0000256" key="5">
    <source>
        <dbReference type="PROSITE-ProRule" id="PRU00059"/>
    </source>
</evidence>
<sequence length="942" mass="103528">MSSKRFSILFVLFLALVCVTTAQSCGSRYRNAQIFSTFYLMSPNYPFYYPSSTTCEWTITAPSGYVVELRFVTFDTEGSYMSGSCSSFSDVLEIYDGRFRVSSKLLGKYCKNYLPANVYSSGTSLYLRFKSDSFTQRKGFKINYSAVKPKPDSTICSPFNTFYQNNNIQVSGSSGYIKSPLYGTKYPSNMKCTWVITVPEGNKIKLTFLDFTVGEDSFCSSYYPSDDDQLELRDGKYSSSTSLKTLCGKSLPSPVYSSGRYLWIQFKSNSDNHNTRSTTGFKAKYETQSTSDTNVSLVVGIVLAVCILVFLVCICVCITHRKRTPGHVTVQATAATQATAVQSTQNQAISTYQYPQQTQGGFVPPPPVGHSSAPQSSYPPPSTGYPPAPQGSYQYPPPGSYPMSTAGGGTSAPGYPPQSTVPMMPYPQQSFPNDPPPAYPGPPTYPPQVATGQPPQSNPNPSYPPPQGMEMQQSSPPYPPAQDTKQATAPPPFFQVLVVLVEISRISAQSCDGSTIELDAFITPSHLTSPNYPSNYPFSRKCQWKITAPADFVVVLKFLDFDVEGMTSYRNEGCTDYLNDQLEIYDGQHAEDEKLLGRYCSTYQPPKVFSSGTSLLLVFRSDGHNERRGFGLQYSATVPKPDSTICSPFNTFYQNNNIQVSGSSGYIKSPLYGTIYPSNMQCTWVITVPNGNKIKLTFSDFRVGETFYGCSPSHDFVEIRDGEFDVSAILGQYCSSSRPSPVYSSGRHMWIRFNSNSDNYLDKQYAQKKNGFRASYEVIKLGMSGVIIGIIITVVVGTLLFVACCLSLRRRRATSRDQMAQPVTQTTLTYMNQTPTSAPSYPTVHYSPAPQSSYPPPSSGYPPAQESYEQPPSGSHPISSTTGGPGHTLEPSTSIEEHSSGTFLNDPPPTYREVVPDVPPPPYPGISQNPSQVTTTQHQATS</sequence>
<keyword evidence="7" id="KW-0812">Transmembrane</keyword>
<dbReference type="RefSeq" id="XP_031574015.1">
    <property type="nucleotide sequence ID" value="XM_031718155.1"/>
</dbReference>
<keyword evidence="2" id="KW-0677">Repeat</keyword>
<evidence type="ECO:0000313" key="10">
    <source>
        <dbReference type="Proteomes" id="UP000515163"/>
    </source>
</evidence>
<feature type="transmembrane region" description="Helical" evidence="7">
    <location>
        <begin position="297"/>
        <end position="318"/>
    </location>
</feature>
<feature type="compositionally biased region" description="Pro residues" evidence="6">
    <location>
        <begin position="377"/>
        <end position="400"/>
    </location>
</feature>
<keyword evidence="10" id="KW-1185">Reference proteome</keyword>
<keyword evidence="3" id="KW-1015">Disulfide bond</keyword>
<evidence type="ECO:0000256" key="6">
    <source>
        <dbReference type="SAM" id="MobiDB-lite"/>
    </source>
</evidence>
<dbReference type="OrthoDB" id="5945145at2759"/>
<dbReference type="SUPFAM" id="SSF49854">
    <property type="entry name" value="Spermadhesin, CUB domain"/>
    <property type="match status" value="4"/>
</dbReference>
<feature type="region of interest" description="Disordered" evidence="6">
    <location>
        <begin position="356"/>
        <end position="487"/>
    </location>
</feature>
<evidence type="ECO:0000256" key="8">
    <source>
        <dbReference type="SAM" id="SignalP"/>
    </source>
</evidence>
<name>A0A6P8JBC4_ACTTE</name>
<keyword evidence="1 8" id="KW-0732">Signal</keyword>
<accession>A0A6P8JBC4</accession>
<organism evidence="10 11">
    <name type="scientific">Actinia tenebrosa</name>
    <name type="common">Australian red waratah sea anemone</name>
    <dbReference type="NCBI Taxonomy" id="6105"/>
    <lineage>
        <taxon>Eukaryota</taxon>
        <taxon>Metazoa</taxon>
        <taxon>Cnidaria</taxon>
        <taxon>Anthozoa</taxon>
        <taxon>Hexacorallia</taxon>
        <taxon>Actiniaria</taxon>
        <taxon>Actiniidae</taxon>
        <taxon>Actinia</taxon>
    </lineage>
</organism>
<evidence type="ECO:0000256" key="2">
    <source>
        <dbReference type="ARBA" id="ARBA00022737"/>
    </source>
</evidence>
<feature type="compositionally biased region" description="Pro residues" evidence="6">
    <location>
        <begin position="456"/>
        <end position="467"/>
    </location>
</feature>
<feature type="domain" description="CUB" evidence="9">
    <location>
        <begin position="646"/>
        <end position="779"/>
    </location>
</feature>
<feature type="compositionally biased region" description="Polar residues" evidence="6">
    <location>
        <begin position="417"/>
        <end position="431"/>
    </location>
</feature>
<evidence type="ECO:0000259" key="9">
    <source>
        <dbReference type="PROSITE" id="PS01180"/>
    </source>
</evidence>
<evidence type="ECO:0000256" key="1">
    <source>
        <dbReference type="ARBA" id="ARBA00022729"/>
    </source>
</evidence>
<keyword evidence="4" id="KW-0325">Glycoprotein</keyword>
<evidence type="ECO:0000256" key="3">
    <source>
        <dbReference type="ARBA" id="ARBA00023157"/>
    </source>
</evidence>
<gene>
    <name evidence="11" type="primary">LOC116307837</name>
</gene>
<feature type="domain" description="CUB" evidence="9">
    <location>
        <begin position="156"/>
        <end position="288"/>
    </location>
</feature>
<feature type="compositionally biased region" description="Polar residues" evidence="6">
    <location>
        <begin position="926"/>
        <end position="942"/>
    </location>
</feature>
<evidence type="ECO:0000256" key="7">
    <source>
        <dbReference type="SAM" id="Phobius"/>
    </source>
</evidence>
<reference evidence="11" key="1">
    <citation type="submission" date="2025-08" db="UniProtKB">
        <authorList>
            <consortium name="RefSeq"/>
        </authorList>
    </citation>
    <scope>IDENTIFICATION</scope>
    <source>
        <tissue evidence="11">Tentacle</tissue>
    </source>
</reference>
<protein>
    <submittedName>
        <fullName evidence="11">Tolloid-like protein 1</fullName>
    </submittedName>
</protein>
<dbReference type="FunFam" id="2.60.120.290:FF:000013">
    <property type="entry name" value="Membrane frizzled-related protein"/>
    <property type="match status" value="1"/>
</dbReference>
<dbReference type="FunFam" id="2.60.120.290:FF:000003">
    <property type="entry name" value="Neuropilin"/>
    <property type="match status" value="1"/>
</dbReference>
<feature type="chain" id="PRO_5028205074" evidence="8">
    <location>
        <begin position="23"/>
        <end position="942"/>
    </location>
</feature>
<dbReference type="InterPro" id="IPR035914">
    <property type="entry name" value="Sperma_CUB_dom_sf"/>
</dbReference>
<proteinExistence type="predicted"/>
<dbReference type="InterPro" id="IPR000859">
    <property type="entry name" value="CUB_dom"/>
</dbReference>
<feature type="region of interest" description="Disordered" evidence="6">
    <location>
        <begin position="815"/>
        <end position="942"/>
    </location>
</feature>
<evidence type="ECO:0000313" key="11">
    <source>
        <dbReference type="RefSeq" id="XP_031574015.1"/>
    </source>
</evidence>
<dbReference type="KEGG" id="aten:116307837"/>